<dbReference type="PANTHER" id="PTHR40628:SF1">
    <property type="entry name" value="CHROMO DOMAIN-CONTAINING PROTEIN"/>
    <property type="match status" value="1"/>
</dbReference>
<dbReference type="AlphaFoldDB" id="A0A9W8UI87"/>
<accession>A0A9W8UI87</accession>
<dbReference type="EMBL" id="JAJHUN010000011">
    <property type="protein sequence ID" value="KAJ4145739.1"/>
    <property type="molecule type" value="Genomic_DNA"/>
</dbReference>
<name>A0A9W8UI87_AKAMU</name>
<evidence type="ECO:0000313" key="2">
    <source>
        <dbReference type="Proteomes" id="UP001144673"/>
    </source>
</evidence>
<reference evidence="1" key="1">
    <citation type="journal article" date="2023" name="Access Microbiol">
        <title>De-novo genome assembly for Akanthomyces muscarius, a biocontrol agent of insect agricultural pests.</title>
        <authorList>
            <person name="Erdos Z."/>
            <person name="Studholme D.J."/>
            <person name="Raymond B."/>
            <person name="Sharma M."/>
        </authorList>
    </citation>
    <scope>NUCLEOTIDE SEQUENCE</scope>
    <source>
        <strain evidence="1">Ve6</strain>
    </source>
</reference>
<dbReference type="KEGG" id="amus:LMH87_004576"/>
<proteinExistence type="predicted"/>
<protein>
    <submittedName>
        <fullName evidence="1">Uncharacterized protein</fullName>
    </submittedName>
</protein>
<dbReference type="RefSeq" id="XP_056049409.1">
    <property type="nucleotide sequence ID" value="XM_056195817.1"/>
</dbReference>
<gene>
    <name evidence="1" type="ORF">LMH87_004576</name>
</gene>
<evidence type="ECO:0000313" key="1">
    <source>
        <dbReference type="EMBL" id="KAJ4145739.1"/>
    </source>
</evidence>
<comment type="caution">
    <text evidence="1">The sequence shown here is derived from an EMBL/GenBank/DDBJ whole genome shotgun (WGS) entry which is preliminary data.</text>
</comment>
<organism evidence="1 2">
    <name type="scientific">Akanthomyces muscarius</name>
    <name type="common">Entomopathogenic fungus</name>
    <name type="synonym">Lecanicillium muscarium</name>
    <dbReference type="NCBI Taxonomy" id="2231603"/>
    <lineage>
        <taxon>Eukaryota</taxon>
        <taxon>Fungi</taxon>
        <taxon>Dikarya</taxon>
        <taxon>Ascomycota</taxon>
        <taxon>Pezizomycotina</taxon>
        <taxon>Sordariomycetes</taxon>
        <taxon>Hypocreomycetidae</taxon>
        <taxon>Hypocreales</taxon>
        <taxon>Cordycipitaceae</taxon>
        <taxon>Akanthomyces</taxon>
    </lineage>
</organism>
<dbReference type="Proteomes" id="UP001144673">
    <property type="component" value="Chromosome 2"/>
</dbReference>
<dbReference type="PANTHER" id="PTHR40628">
    <property type="entry name" value="CHROMO DOMAIN-CONTAINING PROTEIN"/>
    <property type="match status" value="1"/>
</dbReference>
<dbReference type="GeneID" id="80891735"/>
<keyword evidence="2" id="KW-1185">Reference proteome</keyword>
<sequence length="269" mass="30203">MAIRGSEHRTSHAHHGVARDRSWFCDDYRPISSSIFGSPVICIGTVLLPVKVSPNAENREHATVKLRNVLHTPKAICNIIGAPICDDYDVVLGSFRNPANAGTITLPNGTAVGFFTLKSRFQLRLSVPPVGPHVGPSPFEPGTNYIIRAEWPSSERQKWLPSPCTPGPMAAPDRPSAEERKWLNMHYGNEYKFLAAHRLRIRDEEERHEGLQVMRALMQHHTADTVGGLGHPSERLASPERQWMKENYGNEYKFLVLHGLEITRTKTAY</sequence>